<evidence type="ECO:0000313" key="2">
    <source>
        <dbReference type="Proteomes" id="UP000596742"/>
    </source>
</evidence>
<evidence type="ECO:0000313" key="1">
    <source>
        <dbReference type="EMBL" id="VDH91475.1"/>
    </source>
</evidence>
<dbReference type="Proteomes" id="UP000596742">
    <property type="component" value="Unassembled WGS sequence"/>
</dbReference>
<protein>
    <submittedName>
        <fullName evidence="1">Uncharacterized protein</fullName>
    </submittedName>
</protein>
<name>A0A8B6BKE5_MYTGA</name>
<comment type="caution">
    <text evidence="1">The sequence shown here is derived from an EMBL/GenBank/DDBJ whole genome shotgun (WGS) entry which is preliminary data.</text>
</comment>
<dbReference type="EMBL" id="UYJE01000232">
    <property type="protein sequence ID" value="VDH91475.1"/>
    <property type="molecule type" value="Genomic_DNA"/>
</dbReference>
<dbReference type="OrthoDB" id="6155183at2759"/>
<dbReference type="AlphaFoldDB" id="A0A8B6BKE5"/>
<proteinExistence type="predicted"/>
<reference evidence="1" key="1">
    <citation type="submission" date="2018-11" db="EMBL/GenBank/DDBJ databases">
        <authorList>
            <person name="Alioto T."/>
            <person name="Alioto T."/>
        </authorList>
    </citation>
    <scope>NUCLEOTIDE SEQUENCE</scope>
</reference>
<organism evidence="1 2">
    <name type="scientific">Mytilus galloprovincialis</name>
    <name type="common">Mediterranean mussel</name>
    <dbReference type="NCBI Taxonomy" id="29158"/>
    <lineage>
        <taxon>Eukaryota</taxon>
        <taxon>Metazoa</taxon>
        <taxon>Spiralia</taxon>
        <taxon>Lophotrochozoa</taxon>
        <taxon>Mollusca</taxon>
        <taxon>Bivalvia</taxon>
        <taxon>Autobranchia</taxon>
        <taxon>Pteriomorphia</taxon>
        <taxon>Mytilida</taxon>
        <taxon>Mytiloidea</taxon>
        <taxon>Mytilidae</taxon>
        <taxon>Mytilinae</taxon>
        <taxon>Mytilus</taxon>
    </lineage>
</organism>
<accession>A0A8B6BKE5</accession>
<keyword evidence="2" id="KW-1185">Reference proteome</keyword>
<sequence>MPVLVALLDAKSAFDVVNLNSLHRIRINQDVRTRTVTLYLKYCEETPNADILSERTYMRLFEAIGPNVRKSMKDLDNFAADGSQAFDNLKSVVVTLGKGGKGQECAEKISSWKGSSI</sequence>
<gene>
    <name evidence="1" type="ORF">MGAL_10B015427</name>
</gene>